<dbReference type="Pfam" id="PF13193">
    <property type="entry name" value="AMP-binding_C"/>
    <property type="match status" value="1"/>
</dbReference>
<gene>
    <name evidence="3" type="ORF">ACFFIA_08380</name>
</gene>
<dbReference type="InterPro" id="IPR000873">
    <property type="entry name" value="AMP-dep_synth/lig_dom"/>
</dbReference>
<organism evidence="3 4">
    <name type="scientific">Phytohabitans kaempferiae</name>
    <dbReference type="NCBI Taxonomy" id="1620943"/>
    <lineage>
        <taxon>Bacteria</taxon>
        <taxon>Bacillati</taxon>
        <taxon>Actinomycetota</taxon>
        <taxon>Actinomycetes</taxon>
        <taxon>Micromonosporales</taxon>
        <taxon>Micromonosporaceae</taxon>
    </lineage>
</organism>
<evidence type="ECO:0000259" key="1">
    <source>
        <dbReference type="Pfam" id="PF00501"/>
    </source>
</evidence>
<dbReference type="Gene3D" id="3.30.300.30">
    <property type="match status" value="1"/>
</dbReference>
<dbReference type="InterPro" id="IPR045851">
    <property type="entry name" value="AMP-bd_C_sf"/>
</dbReference>
<evidence type="ECO:0000259" key="2">
    <source>
        <dbReference type="Pfam" id="PF13193"/>
    </source>
</evidence>
<feature type="domain" description="AMP-binding enzyme C-terminal" evidence="2">
    <location>
        <begin position="445"/>
        <end position="520"/>
    </location>
</feature>
<proteinExistence type="predicted"/>
<feature type="domain" description="AMP-dependent synthetase/ligase" evidence="1">
    <location>
        <begin position="30"/>
        <end position="393"/>
    </location>
</feature>
<comment type="caution">
    <text evidence="3">The sequence shown here is derived from an EMBL/GenBank/DDBJ whole genome shotgun (WGS) entry which is preliminary data.</text>
</comment>
<dbReference type="SUPFAM" id="SSF56801">
    <property type="entry name" value="Acetyl-CoA synthetase-like"/>
    <property type="match status" value="1"/>
</dbReference>
<dbReference type="EMBL" id="JBHLUH010000009">
    <property type="protein sequence ID" value="MFC0527674.1"/>
    <property type="molecule type" value="Genomic_DNA"/>
</dbReference>
<dbReference type="RefSeq" id="WP_377248032.1">
    <property type="nucleotide sequence ID" value="NZ_JBHLUH010000009.1"/>
</dbReference>
<protein>
    <submittedName>
        <fullName evidence="3">Class I adenylate-forming enzyme family protein</fullName>
    </submittedName>
</protein>
<dbReference type="InterPro" id="IPR025110">
    <property type="entry name" value="AMP-bd_C"/>
</dbReference>
<keyword evidence="4" id="KW-1185">Reference proteome</keyword>
<reference evidence="3 4" key="1">
    <citation type="submission" date="2024-09" db="EMBL/GenBank/DDBJ databases">
        <authorList>
            <person name="Sun Q."/>
            <person name="Mori K."/>
        </authorList>
    </citation>
    <scope>NUCLEOTIDE SEQUENCE [LARGE SCALE GENOMIC DNA]</scope>
    <source>
        <strain evidence="3 4">TBRC 3947</strain>
    </source>
</reference>
<dbReference type="PANTHER" id="PTHR43767:SF1">
    <property type="entry name" value="NONRIBOSOMAL PEPTIDE SYNTHASE PES1 (EUROFUNG)-RELATED"/>
    <property type="match status" value="1"/>
</dbReference>
<dbReference type="Proteomes" id="UP001589867">
    <property type="component" value="Unassembled WGS sequence"/>
</dbReference>
<dbReference type="PANTHER" id="PTHR43767">
    <property type="entry name" value="LONG-CHAIN-FATTY-ACID--COA LIGASE"/>
    <property type="match status" value="1"/>
</dbReference>
<sequence>MSPFPAELVAEYTRAGHWSDETIAGLVAGHAAARPDQLAFVADDTTLTWREYDELSTRLAAAYLRAGLAPGEMVAVLLTNGAATHLAYLAAQKAGLVTVGIGPRSGDAEIRHLMTRTRARTLVTRAVHRGRDTGELAAALGVDRHVVLDPAAPAVRLDGAPLPLPPLAEAVAETAGHGLGANDVFFVNSTSGTTGLPKCVMQTMNTRKYFGPLAAEAAGFGPGEVFASVLPAPYGFGQWSAHVVPAMYGYPTVLPEEFDAARTLELVERHRVTVLAAVTSQFVMMLNSPAMATADLSSLRALFTGGEKVPYARAAEFEDRTGCAVLQFYGSNEAGPLSVTSVADSRERRLRTAGRAIPAMRLRLFAPDGTDVTDGGGPGQCAARGPGLTPGYHDDPAANAALLRPDGWMLTGDLVRVDPDGYLTVTGRAADFIIRGGHNVSVLAVEEAVGACPRVRQVAVVAVPDDVLGERVCAYVVTDDGADLALDELRAGLAAQGVSKQTWPERLATLDALPLSAGGKVDKAALRQDARERFASAS</sequence>
<dbReference type="Pfam" id="PF00501">
    <property type="entry name" value="AMP-binding"/>
    <property type="match status" value="1"/>
</dbReference>
<dbReference type="InterPro" id="IPR050237">
    <property type="entry name" value="ATP-dep_AMP-bd_enzyme"/>
</dbReference>
<evidence type="ECO:0000313" key="3">
    <source>
        <dbReference type="EMBL" id="MFC0527674.1"/>
    </source>
</evidence>
<dbReference type="Gene3D" id="3.40.50.12780">
    <property type="entry name" value="N-terminal domain of ligase-like"/>
    <property type="match status" value="1"/>
</dbReference>
<evidence type="ECO:0000313" key="4">
    <source>
        <dbReference type="Proteomes" id="UP001589867"/>
    </source>
</evidence>
<accession>A0ABV6LZC7</accession>
<name>A0ABV6LZC7_9ACTN</name>
<dbReference type="InterPro" id="IPR042099">
    <property type="entry name" value="ANL_N_sf"/>
</dbReference>